<evidence type="ECO:0000313" key="3">
    <source>
        <dbReference type="Proteomes" id="UP000435304"/>
    </source>
</evidence>
<accession>A0A6A9UU43</accession>
<sequence>MFSLEAGAATARGRAAPGNEDVTVAASPVFAVADGMGDDGAGARASAVVAAELTRLAADPGLDPDRVVLALRAAHDRVLDLQDRLGRVAASTAAGAVGLELEGQPYWMIFNVGDSRVYRVTGVETRRLQQVSVDHTHAQELVDAGRLSRLEAMVHPDRTVLTRAVGMRQREFEADFWLLPMVLGERLVVCSDGLLRDGGEVEVGLVARARRPAEEVAAELVEVALRCGARDDVSVVVVDVLTQRVEDRHDGPGPRATKVSRHP</sequence>
<feature type="domain" description="PPM-type phosphatase" evidence="1">
    <location>
        <begin position="5"/>
        <end position="240"/>
    </location>
</feature>
<protein>
    <submittedName>
        <fullName evidence="2">SpoIIE family protein phosphatase</fullName>
    </submittedName>
</protein>
<dbReference type="EMBL" id="WPCU01000004">
    <property type="protein sequence ID" value="MVA75255.1"/>
    <property type="molecule type" value="Genomic_DNA"/>
</dbReference>
<dbReference type="PROSITE" id="PS51746">
    <property type="entry name" value="PPM_2"/>
    <property type="match status" value="1"/>
</dbReference>
<evidence type="ECO:0000313" key="2">
    <source>
        <dbReference type="EMBL" id="MVA75255.1"/>
    </source>
</evidence>
<dbReference type="RefSeq" id="WP_156608242.1">
    <property type="nucleotide sequence ID" value="NZ_WPCU01000004.1"/>
</dbReference>
<proteinExistence type="predicted"/>
<dbReference type="Gene3D" id="3.60.40.10">
    <property type="entry name" value="PPM-type phosphatase domain"/>
    <property type="match status" value="1"/>
</dbReference>
<reference evidence="2 3" key="1">
    <citation type="submission" date="2019-12" db="EMBL/GenBank/DDBJ databases">
        <title>Auraticoccus cholistani sp. nov., an actinomycete isolated from soil of Cholistan desert.</title>
        <authorList>
            <person name="Cheema M.T."/>
        </authorList>
    </citation>
    <scope>NUCLEOTIDE SEQUENCE [LARGE SCALE GENOMIC DNA]</scope>
    <source>
        <strain evidence="2 3">F435</strain>
    </source>
</reference>
<dbReference type="InterPro" id="IPR001932">
    <property type="entry name" value="PPM-type_phosphatase-like_dom"/>
</dbReference>
<organism evidence="2 3">
    <name type="scientific">Auraticoccus cholistanensis</name>
    <dbReference type="NCBI Taxonomy" id="2656650"/>
    <lineage>
        <taxon>Bacteria</taxon>
        <taxon>Bacillati</taxon>
        <taxon>Actinomycetota</taxon>
        <taxon>Actinomycetes</taxon>
        <taxon>Propionibacteriales</taxon>
        <taxon>Propionibacteriaceae</taxon>
        <taxon>Auraticoccus</taxon>
    </lineage>
</organism>
<keyword evidence="3" id="KW-1185">Reference proteome</keyword>
<dbReference type="AlphaFoldDB" id="A0A6A9UU43"/>
<dbReference type="SMART" id="SM00331">
    <property type="entry name" value="PP2C_SIG"/>
    <property type="match status" value="1"/>
</dbReference>
<name>A0A6A9UU43_9ACTN</name>
<gene>
    <name evidence="2" type="ORF">GC722_04310</name>
</gene>
<evidence type="ECO:0000259" key="1">
    <source>
        <dbReference type="PROSITE" id="PS51746"/>
    </source>
</evidence>
<comment type="caution">
    <text evidence="2">The sequence shown here is derived from an EMBL/GenBank/DDBJ whole genome shotgun (WGS) entry which is preliminary data.</text>
</comment>
<dbReference type="Proteomes" id="UP000435304">
    <property type="component" value="Unassembled WGS sequence"/>
</dbReference>
<dbReference type="SMART" id="SM00332">
    <property type="entry name" value="PP2Cc"/>
    <property type="match status" value="1"/>
</dbReference>
<dbReference type="InterPro" id="IPR036457">
    <property type="entry name" value="PPM-type-like_dom_sf"/>
</dbReference>
<dbReference type="SUPFAM" id="SSF81606">
    <property type="entry name" value="PP2C-like"/>
    <property type="match status" value="1"/>
</dbReference>